<protein>
    <submittedName>
        <fullName evidence="4">Trans-sialidase</fullName>
    </submittedName>
</protein>
<feature type="region of interest" description="Disordered" evidence="1">
    <location>
        <begin position="332"/>
        <end position="383"/>
    </location>
</feature>
<proteinExistence type="predicted"/>
<name>A0A3R7MP89_TRYRA</name>
<dbReference type="SUPFAM" id="SSF50939">
    <property type="entry name" value="Sialidases"/>
    <property type="match status" value="1"/>
</dbReference>
<dbReference type="EMBL" id="MKGL01000054">
    <property type="protein sequence ID" value="RNF09072.1"/>
    <property type="molecule type" value="Genomic_DNA"/>
</dbReference>
<dbReference type="Pfam" id="PF13859">
    <property type="entry name" value="BNR_3"/>
    <property type="match status" value="1"/>
</dbReference>
<feature type="domain" description="Trans-sialidase C-terminal" evidence="3">
    <location>
        <begin position="118"/>
        <end position="323"/>
    </location>
</feature>
<dbReference type="GeneID" id="40326437"/>
<evidence type="ECO:0000259" key="2">
    <source>
        <dbReference type="Pfam" id="PF13859"/>
    </source>
</evidence>
<evidence type="ECO:0000259" key="3">
    <source>
        <dbReference type="Pfam" id="PF22925"/>
    </source>
</evidence>
<reference evidence="4 5" key="1">
    <citation type="journal article" date="2018" name="BMC Genomics">
        <title>Genomic comparison of Trypanosoma conorhini and Trypanosoma rangeli to Trypanosoma cruzi strains of high and low virulence.</title>
        <authorList>
            <person name="Bradwell K.R."/>
            <person name="Koparde V.N."/>
            <person name="Matveyev A.V."/>
            <person name="Serrano M.G."/>
            <person name="Alves J.M."/>
            <person name="Parikh H."/>
            <person name="Huang B."/>
            <person name="Lee V."/>
            <person name="Espinosa-Alvarez O."/>
            <person name="Ortiz P.A."/>
            <person name="Costa-Martins A.G."/>
            <person name="Teixeira M.M."/>
            <person name="Buck G.A."/>
        </authorList>
    </citation>
    <scope>NUCLEOTIDE SEQUENCE [LARGE SCALE GENOMIC DNA]</scope>
    <source>
        <strain evidence="4 5">AM80</strain>
    </source>
</reference>
<dbReference type="PRINTS" id="PR01803">
    <property type="entry name" value="TCSIALIDASE"/>
</dbReference>
<dbReference type="OrthoDB" id="10478813at2759"/>
<dbReference type="InterPro" id="IPR013320">
    <property type="entry name" value="ConA-like_dom_sf"/>
</dbReference>
<evidence type="ECO:0000256" key="1">
    <source>
        <dbReference type="SAM" id="MobiDB-lite"/>
    </source>
</evidence>
<dbReference type="Gene3D" id="2.60.120.200">
    <property type="match status" value="1"/>
</dbReference>
<dbReference type="Gene3D" id="2.120.10.10">
    <property type="match status" value="1"/>
</dbReference>
<dbReference type="InterPro" id="IPR008377">
    <property type="entry name" value="Sialidase_trypan"/>
</dbReference>
<evidence type="ECO:0000313" key="4">
    <source>
        <dbReference type="EMBL" id="RNF09072.1"/>
    </source>
</evidence>
<dbReference type="SUPFAM" id="SSF49899">
    <property type="entry name" value="Concanavalin A-like lectins/glucanases"/>
    <property type="match status" value="1"/>
</dbReference>
<dbReference type="InterPro" id="IPR055239">
    <property type="entry name" value="TS_C"/>
</dbReference>
<sequence>MLVTNPMGSAAQRSSGPDRLHLWLSDGARVYDVGPFFDAETHTVASALLFAQNKLFLLHESYRKRNHIVFLTELSAQLQQIKSVLGTWKEVDKKVSTHCGSVAGGGARPGAACVAPMPTKGLVGFLSGNVTTHEWNDEYLGVNAVVTGAVETTANGLTFKGRGAWAEWPVGKQGQNQRYYFANYNFTLVAMVTIHAVPAGGSGPLSLLGVRPEGGAAAMSVSYDEQQRWQLVYGGRVLQASTGTWETGKAYQVALVVQEGRGSVYVDGYFQLASQESWKSGTSKEISHFFIGEDGGSADGERNADNVRVMVGDVLLYNRPLSAEALLDHFREPKSAAPPPSTSPKAASAHISSSSATDAASGVNADHNARTEMPPSAKAKNKHADGCGCASRVLLLLLLLLGLWVFAAL</sequence>
<dbReference type="Proteomes" id="UP000283634">
    <property type="component" value="Unassembled WGS sequence"/>
</dbReference>
<dbReference type="AlphaFoldDB" id="A0A3R7MP89"/>
<keyword evidence="5" id="KW-1185">Reference proteome</keyword>
<gene>
    <name evidence="4" type="ORF">TraAM80_02504</name>
</gene>
<comment type="caution">
    <text evidence="4">The sequence shown here is derived from an EMBL/GenBank/DDBJ whole genome shotgun (WGS) entry which is preliminary data.</text>
</comment>
<feature type="domain" description="Sialidase" evidence="2">
    <location>
        <begin position="1"/>
        <end position="58"/>
    </location>
</feature>
<organism evidence="4 5">
    <name type="scientific">Trypanosoma rangeli</name>
    <dbReference type="NCBI Taxonomy" id="5698"/>
    <lineage>
        <taxon>Eukaryota</taxon>
        <taxon>Discoba</taxon>
        <taxon>Euglenozoa</taxon>
        <taxon>Kinetoplastea</taxon>
        <taxon>Metakinetoplastina</taxon>
        <taxon>Trypanosomatida</taxon>
        <taxon>Trypanosomatidae</taxon>
        <taxon>Trypanosoma</taxon>
        <taxon>Herpetosoma</taxon>
    </lineage>
</organism>
<dbReference type="GO" id="GO:0004308">
    <property type="term" value="F:exo-alpha-sialidase activity"/>
    <property type="evidence" value="ECO:0007669"/>
    <property type="project" value="InterPro"/>
</dbReference>
<accession>A0A3R7MP89</accession>
<dbReference type="InterPro" id="IPR036278">
    <property type="entry name" value="Sialidase_sf"/>
</dbReference>
<dbReference type="Pfam" id="PF22925">
    <property type="entry name" value="TS_C"/>
    <property type="match status" value="1"/>
</dbReference>
<dbReference type="OMA" id="THEWNDE"/>
<dbReference type="RefSeq" id="XP_029240747.1">
    <property type="nucleotide sequence ID" value="XM_029379504.1"/>
</dbReference>
<feature type="compositionally biased region" description="Low complexity" evidence="1">
    <location>
        <begin position="343"/>
        <end position="361"/>
    </location>
</feature>
<dbReference type="InterPro" id="IPR011040">
    <property type="entry name" value="Sialidase"/>
</dbReference>
<evidence type="ECO:0000313" key="5">
    <source>
        <dbReference type="Proteomes" id="UP000283634"/>
    </source>
</evidence>